<protein>
    <submittedName>
        <fullName evidence="3">TonB-dependent receptor</fullName>
    </submittedName>
</protein>
<feature type="domain" description="Outer membrane protein beta-barrel" evidence="2">
    <location>
        <begin position="462"/>
        <end position="781"/>
    </location>
</feature>
<feature type="compositionally biased region" description="Low complexity" evidence="1">
    <location>
        <begin position="428"/>
        <end position="449"/>
    </location>
</feature>
<organism evidence="3 4">
    <name type="scientific">Flavobacterium cerinum</name>
    <dbReference type="NCBI Taxonomy" id="2502784"/>
    <lineage>
        <taxon>Bacteria</taxon>
        <taxon>Pseudomonadati</taxon>
        <taxon>Bacteroidota</taxon>
        <taxon>Flavobacteriia</taxon>
        <taxon>Flavobacteriales</taxon>
        <taxon>Flavobacteriaceae</taxon>
        <taxon>Flavobacterium</taxon>
    </lineage>
</organism>
<evidence type="ECO:0000256" key="1">
    <source>
        <dbReference type="SAM" id="MobiDB-lite"/>
    </source>
</evidence>
<dbReference type="Proteomes" id="UP000287527">
    <property type="component" value="Unassembled WGS sequence"/>
</dbReference>
<dbReference type="AlphaFoldDB" id="A0A444HFZ8"/>
<dbReference type="OrthoDB" id="1682379at2"/>
<proteinExistence type="predicted"/>
<gene>
    <name evidence="3" type="ORF">EPI11_02450</name>
</gene>
<dbReference type="Pfam" id="PF13715">
    <property type="entry name" value="CarbopepD_reg_2"/>
    <property type="match status" value="1"/>
</dbReference>
<sequence length="939" mass="106169">MHKIFTIFLFLCTIVGYSQDITIKGKITDSDNLPLEAATIYLTSVKDSTVIDYTISNKNGSWELKTRKLTNPVLLKVSYVGLTNHKQEVNSIIEDKDFGTIKLADKSTELNEVVIQSEIPPIRIKKDTLEFNASSFKVRPDANVEALIKKLPGVEIDSDGKITVNGKEVNQVLINGKPFFDKDGKIALQNLPADIIDKVQVTDTKTKKEELAGQKAKGDNASINLTLQKDKNKGVFGKIMAGYGSSDRYESSALINYFKDKRKISFLASSNNINSSGFSMNELFDSMGGGRNISSLYNSGVMNNGVGRGITKSDMIGANYSDEWFKDTKTDGSYFYTNSNTENRNRTESINYLPLGEDPDNPGVTIDKSYSTKSLSNTNNDKFGHTFTAEFEVKIDSTSTLNIIPNFTSTNSKSSTSSERSSERISDSRLLNKSTSNSFSDSNNRNFNNEINYRKNFSSRKGRGISVALENENSKNDDKNLNRSNTIKYKYPNGNAESEIDNRDQILYNKQTDDNYIATIEYEEPITDSLRITLGTIYSFKKSVENRNSYDFEETTGNYSKYNDALSNIIDSKTGTVSPRTGINFEKGKFNLQFEAGTDIISFKNNAFYMNNDYNFNKVYILPSVDIDLTYKPAKGKSISGSYTYRINLPQSQQVLEVEDISNPLNTYIGNSNLDPAKYHFVTASYRNYNTAKRTGFNIYFNARYYDNEIAPFTITDESAKNITSYKNISGAMYNSLNVNWNKSVKREAHSYRLNLGLSGGYNIDKGFLNGELYDTKSIRITPRANFTYEYGEILTINPSYSFTYNESSFSNYTVKSASNFLHTFSLQTTTYWPKHIVFGNDFGYTYNSNIADGFKKDFYLWNTSLGYNFLKDELLFKVKVYDLLNQNTGTSRTISPTNVMSQENTVLKRYIMFSLTYKIGKFGGTNKKRENGRMFQSY</sequence>
<evidence type="ECO:0000313" key="3">
    <source>
        <dbReference type="EMBL" id="RWX03814.1"/>
    </source>
</evidence>
<feature type="compositionally biased region" description="Low complexity" evidence="1">
    <location>
        <begin position="408"/>
        <end position="419"/>
    </location>
</feature>
<feature type="compositionally biased region" description="Polar residues" evidence="1">
    <location>
        <begin position="368"/>
        <end position="377"/>
    </location>
</feature>
<name>A0A444HFZ8_9FLAO</name>
<dbReference type="Pfam" id="PF14905">
    <property type="entry name" value="OMP_b-brl_3"/>
    <property type="match status" value="2"/>
</dbReference>
<feature type="domain" description="Outer membrane protein beta-barrel" evidence="2">
    <location>
        <begin position="784"/>
        <end position="918"/>
    </location>
</feature>
<dbReference type="SUPFAM" id="SSF56935">
    <property type="entry name" value="Porins"/>
    <property type="match status" value="1"/>
</dbReference>
<evidence type="ECO:0000259" key="2">
    <source>
        <dbReference type="Pfam" id="PF14905"/>
    </source>
</evidence>
<keyword evidence="3" id="KW-0675">Receptor</keyword>
<evidence type="ECO:0000313" key="4">
    <source>
        <dbReference type="Proteomes" id="UP000287527"/>
    </source>
</evidence>
<dbReference type="RefSeq" id="WP_128388368.1">
    <property type="nucleotide sequence ID" value="NZ_SBII01000001.1"/>
</dbReference>
<comment type="caution">
    <text evidence="3">The sequence shown here is derived from an EMBL/GenBank/DDBJ whole genome shotgun (WGS) entry which is preliminary data.</text>
</comment>
<dbReference type="EMBL" id="SBII01000001">
    <property type="protein sequence ID" value="RWX03814.1"/>
    <property type="molecule type" value="Genomic_DNA"/>
</dbReference>
<keyword evidence="4" id="KW-1185">Reference proteome</keyword>
<feature type="region of interest" description="Disordered" evidence="1">
    <location>
        <begin position="352"/>
        <end position="377"/>
    </location>
</feature>
<feature type="region of interest" description="Disordered" evidence="1">
    <location>
        <begin position="469"/>
        <end position="496"/>
    </location>
</feature>
<reference evidence="3 4" key="1">
    <citation type="submission" date="2019-01" db="EMBL/GenBank/DDBJ databases">
        <title>Flavobacterium sp. nov.,isolated from freshwater.</title>
        <authorList>
            <person name="Zhang R."/>
            <person name="Du Z.-J."/>
        </authorList>
    </citation>
    <scope>NUCLEOTIDE SEQUENCE [LARGE SCALE GENOMIC DNA]</scope>
    <source>
        <strain evidence="3 4">1E403</strain>
    </source>
</reference>
<dbReference type="InterPro" id="IPR041700">
    <property type="entry name" value="OMP_b-brl_3"/>
</dbReference>
<feature type="region of interest" description="Disordered" evidence="1">
    <location>
        <begin position="404"/>
        <end position="449"/>
    </location>
</feature>
<dbReference type="SUPFAM" id="SSF49464">
    <property type="entry name" value="Carboxypeptidase regulatory domain-like"/>
    <property type="match status" value="1"/>
</dbReference>
<accession>A0A444HFZ8</accession>
<feature type="compositionally biased region" description="Basic and acidic residues" evidence="1">
    <location>
        <begin position="472"/>
        <end position="481"/>
    </location>
</feature>
<dbReference type="InterPro" id="IPR008969">
    <property type="entry name" value="CarboxyPept-like_regulatory"/>
</dbReference>